<keyword evidence="1" id="KW-1133">Transmembrane helix</keyword>
<accession>A0A484IBZ4</accession>
<evidence type="ECO:0000313" key="2">
    <source>
        <dbReference type="EMBL" id="VFJ14835.1"/>
    </source>
</evidence>
<name>A0A484IBZ4_9ARCH</name>
<feature type="transmembrane region" description="Helical" evidence="1">
    <location>
        <begin position="21"/>
        <end position="40"/>
    </location>
</feature>
<reference evidence="2 3" key="1">
    <citation type="submission" date="2019-02" db="EMBL/GenBank/DDBJ databases">
        <authorList>
            <person name="Lehtovirta-Morley E L."/>
        </authorList>
    </citation>
    <scope>NUCLEOTIDE SEQUENCE [LARGE SCALE GENOMIC DNA]</scope>
    <source>
        <strain evidence="2">NFRAN1</strain>
    </source>
</reference>
<evidence type="ECO:0000313" key="3">
    <source>
        <dbReference type="Proteomes" id="UP000294299"/>
    </source>
</evidence>
<proteinExistence type="predicted"/>
<dbReference type="Proteomes" id="UP000294299">
    <property type="component" value="Chromosome NFRAN"/>
</dbReference>
<dbReference type="AlphaFoldDB" id="A0A484IBZ4"/>
<dbReference type="KEGG" id="nfn:NFRAN_2513"/>
<keyword evidence="3" id="KW-1185">Reference proteome</keyword>
<keyword evidence="1" id="KW-0812">Transmembrane</keyword>
<organism evidence="2 3">
    <name type="scientific">Candidatus Nitrosocosmicus franklandianus</name>
    <dbReference type="NCBI Taxonomy" id="1798806"/>
    <lineage>
        <taxon>Archaea</taxon>
        <taxon>Nitrososphaerota</taxon>
        <taxon>Nitrososphaeria</taxon>
        <taxon>Nitrososphaerales</taxon>
        <taxon>Nitrososphaeraceae</taxon>
        <taxon>Candidatus Nitrosocosmicus</taxon>
    </lineage>
</organism>
<dbReference type="EMBL" id="LR216287">
    <property type="protein sequence ID" value="VFJ14835.1"/>
    <property type="molecule type" value="Genomic_DNA"/>
</dbReference>
<gene>
    <name evidence="2" type="ORF">NFRAN_2513</name>
</gene>
<evidence type="ECO:0000256" key="1">
    <source>
        <dbReference type="SAM" id="Phobius"/>
    </source>
</evidence>
<sequence length="41" mass="4958">MSDWISSKKAPSYKYKNIYQGARVIEQVFLYLFVLTIRLWT</sequence>
<protein>
    <submittedName>
        <fullName evidence="2">Uncharacterized protein</fullName>
    </submittedName>
</protein>
<keyword evidence="1" id="KW-0472">Membrane</keyword>